<sequence length="63" mass="7001">MEKTILYTFFVVLFHAFGSVAAPIKARAENLSISAPENHSKRTEDLLAMMHWKVDDPPVGGSK</sequence>
<evidence type="ECO:0000256" key="1">
    <source>
        <dbReference type="SAM" id="SignalP"/>
    </source>
</evidence>
<feature type="signal peptide" evidence="1">
    <location>
        <begin position="1"/>
        <end position="21"/>
    </location>
</feature>
<keyword evidence="1" id="KW-0732">Signal</keyword>
<proteinExistence type="predicted"/>
<keyword evidence="3" id="KW-1185">Reference proteome</keyword>
<comment type="caution">
    <text evidence="2">The sequence shown here is derived from an EMBL/GenBank/DDBJ whole genome shotgun (WGS) entry which is preliminary data.</text>
</comment>
<dbReference type="Proteomes" id="UP001595075">
    <property type="component" value="Unassembled WGS sequence"/>
</dbReference>
<accession>A0ABR4CQS9</accession>
<reference evidence="2 3" key="1">
    <citation type="journal article" date="2024" name="Commun. Biol.">
        <title>Comparative genomic analysis of thermophilic fungi reveals convergent evolutionary adaptations and gene losses.</title>
        <authorList>
            <person name="Steindorff A.S."/>
            <person name="Aguilar-Pontes M.V."/>
            <person name="Robinson A.J."/>
            <person name="Andreopoulos B."/>
            <person name="LaButti K."/>
            <person name="Kuo A."/>
            <person name="Mondo S."/>
            <person name="Riley R."/>
            <person name="Otillar R."/>
            <person name="Haridas S."/>
            <person name="Lipzen A."/>
            <person name="Grimwood J."/>
            <person name="Schmutz J."/>
            <person name="Clum A."/>
            <person name="Reid I.D."/>
            <person name="Moisan M.C."/>
            <person name="Butler G."/>
            <person name="Nguyen T.T.M."/>
            <person name="Dewar K."/>
            <person name="Conant G."/>
            <person name="Drula E."/>
            <person name="Henrissat B."/>
            <person name="Hansel C."/>
            <person name="Singer S."/>
            <person name="Hutchinson M.I."/>
            <person name="de Vries R.P."/>
            <person name="Natvig D.O."/>
            <person name="Powell A.J."/>
            <person name="Tsang A."/>
            <person name="Grigoriev I.V."/>
        </authorList>
    </citation>
    <scope>NUCLEOTIDE SEQUENCE [LARGE SCALE GENOMIC DNA]</scope>
    <source>
        <strain evidence="2 3">CBS 494.80</strain>
    </source>
</reference>
<gene>
    <name evidence="2" type="ORF">VTL71DRAFT_13162</name>
</gene>
<evidence type="ECO:0000313" key="3">
    <source>
        <dbReference type="Proteomes" id="UP001595075"/>
    </source>
</evidence>
<feature type="chain" id="PRO_5047325966" evidence="1">
    <location>
        <begin position="22"/>
        <end position="63"/>
    </location>
</feature>
<organism evidence="2 3">
    <name type="scientific">Oculimacula yallundae</name>
    <dbReference type="NCBI Taxonomy" id="86028"/>
    <lineage>
        <taxon>Eukaryota</taxon>
        <taxon>Fungi</taxon>
        <taxon>Dikarya</taxon>
        <taxon>Ascomycota</taxon>
        <taxon>Pezizomycotina</taxon>
        <taxon>Leotiomycetes</taxon>
        <taxon>Helotiales</taxon>
        <taxon>Ploettnerulaceae</taxon>
        <taxon>Oculimacula</taxon>
    </lineage>
</organism>
<protein>
    <submittedName>
        <fullName evidence="2">Uncharacterized protein</fullName>
    </submittedName>
</protein>
<dbReference type="EMBL" id="JAZHXI010000005">
    <property type="protein sequence ID" value="KAL2071927.1"/>
    <property type="molecule type" value="Genomic_DNA"/>
</dbReference>
<evidence type="ECO:0000313" key="2">
    <source>
        <dbReference type="EMBL" id="KAL2071927.1"/>
    </source>
</evidence>
<name>A0ABR4CQS9_9HELO</name>